<gene>
    <name evidence="1" type="ORF">LCGC14_1686600</name>
</gene>
<dbReference type="AlphaFoldDB" id="A0A0F9I9K0"/>
<evidence type="ECO:0008006" key="2">
    <source>
        <dbReference type="Google" id="ProtNLM"/>
    </source>
</evidence>
<proteinExistence type="predicted"/>
<accession>A0A0F9I9K0</accession>
<organism evidence="1">
    <name type="scientific">marine sediment metagenome</name>
    <dbReference type="NCBI Taxonomy" id="412755"/>
    <lineage>
        <taxon>unclassified sequences</taxon>
        <taxon>metagenomes</taxon>
        <taxon>ecological metagenomes</taxon>
    </lineage>
</organism>
<comment type="caution">
    <text evidence="1">The sequence shown here is derived from an EMBL/GenBank/DDBJ whole genome shotgun (WGS) entry which is preliminary data.</text>
</comment>
<protein>
    <recommendedName>
        <fullName evidence="2">PD(D/E)XK endonuclease domain-containing protein</fullName>
    </recommendedName>
</protein>
<dbReference type="EMBL" id="LAZR01014692">
    <property type="protein sequence ID" value="KKM16364.1"/>
    <property type="molecule type" value="Genomic_DNA"/>
</dbReference>
<sequence length="139" mass="16919">MGKVEGMKSEWFFGDLLRDKGIKYVFENDWYDFLVKGSYKVEIKSCQITVKRGKKEHKGQGKYRIGRFDFTDKENRERQIKENIQIGFIIRHKEQFIMYGFVKANQLSGKRYLSIHQLRELRPMSFEYWILELYKKERT</sequence>
<name>A0A0F9I9K0_9ZZZZ</name>
<reference evidence="1" key="1">
    <citation type="journal article" date="2015" name="Nature">
        <title>Complex archaea that bridge the gap between prokaryotes and eukaryotes.</title>
        <authorList>
            <person name="Spang A."/>
            <person name="Saw J.H."/>
            <person name="Jorgensen S.L."/>
            <person name="Zaremba-Niedzwiedzka K."/>
            <person name="Martijn J."/>
            <person name="Lind A.E."/>
            <person name="van Eijk R."/>
            <person name="Schleper C."/>
            <person name="Guy L."/>
            <person name="Ettema T.J."/>
        </authorList>
    </citation>
    <scope>NUCLEOTIDE SEQUENCE</scope>
</reference>
<evidence type="ECO:0000313" key="1">
    <source>
        <dbReference type="EMBL" id="KKM16364.1"/>
    </source>
</evidence>